<evidence type="ECO:0000259" key="8">
    <source>
        <dbReference type="Pfam" id="PF13359"/>
    </source>
</evidence>
<dbReference type="Pfam" id="PF13359">
    <property type="entry name" value="DDE_Tnp_4"/>
    <property type="match status" value="1"/>
</dbReference>
<evidence type="ECO:0000256" key="2">
    <source>
        <dbReference type="ARBA" id="ARBA00004123"/>
    </source>
</evidence>
<sequence>MPVPTEIDWRKNAERFYELWDLPNCLGSIDGKHFRIKKLSKTGSCYYNYKGFFSIVLMACADADGIFTTIDVGAAGRNIDGAVFRASAIGKLLEKEKLNIPRDEAFPLKRNLMRPYPQRSLDNEKRQFNYRLSRARKSVVI</sequence>
<dbReference type="GO" id="GO:0004518">
    <property type="term" value="F:nuclease activity"/>
    <property type="evidence" value="ECO:0007669"/>
    <property type="project" value="UniProtKB-KW"/>
</dbReference>
<organism evidence="9 10">
    <name type="scientific">Rhamnusium bicolor</name>
    <dbReference type="NCBI Taxonomy" id="1586634"/>
    <lineage>
        <taxon>Eukaryota</taxon>
        <taxon>Metazoa</taxon>
        <taxon>Ecdysozoa</taxon>
        <taxon>Arthropoda</taxon>
        <taxon>Hexapoda</taxon>
        <taxon>Insecta</taxon>
        <taxon>Pterygota</taxon>
        <taxon>Neoptera</taxon>
        <taxon>Endopterygota</taxon>
        <taxon>Coleoptera</taxon>
        <taxon>Polyphaga</taxon>
        <taxon>Cucujiformia</taxon>
        <taxon>Chrysomeloidea</taxon>
        <taxon>Cerambycidae</taxon>
        <taxon>Lepturinae</taxon>
        <taxon>Rhagiini</taxon>
        <taxon>Rhamnusium</taxon>
    </lineage>
</organism>
<gene>
    <name evidence="9" type="ORF">NQ314_005572</name>
</gene>
<dbReference type="InterPro" id="IPR027806">
    <property type="entry name" value="HARBI1_dom"/>
</dbReference>
<comment type="similarity">
    <text evidence="3">Belongs to the HARBI1 family.</text>
</comment>
<dbReference type="GO" id="GO:0016787">
    <property type="term" value="F:hydrolase activity"/>
    <property type="evidence" value="ECO:0007669"/>
    <property type="project" value="UniProtKB-KW"/>
</dbReference>
<evidence type="ECO:0000256" key="3">
    <source>
        <dbReference type="ARBA" id="ARBA00006958"/>
    </source>
</evidence>
<evidence type="ECO:0000256" key="7">
    <source>
        <dbReference type="ARBA" id="ARBA00023242"/>
    </source>
</evidence>
<protein>
    <recommendedName>
        <fullName evidence="8">DDE Tnp4 domain-containing protein</fullName>
    </recommendedName>
</protein>
<keyword evidence="5" id="KW-0479">Metal-binding</keyword>
<reference evidence="9" key="1">
    <citation type="journal article" date="2023" name="Insect Mol. Biol.">
        <title>Genome sequencing provides insights into the evolution of gene families encoding plant cell wall-degrading enzymes in longhorned beetles.</title>
        <authorList>
            <person name="Shin N.R."/>
            <person name="Okamura Y."/>
            <person name="Kirsch R."/>
            <person name="Pauchet Y."/>
        </authorList>
    </citation>
    <scope>NUCLEOTIDE SEQUENCE</scope>
    <source>
        <strain evidence="9">RBIC_L_NR</strain>
    </source>
</reference>
<evidence type="ECO:0000256" key="1">
    <source>
        <dbReference type="ARBA" id="ARBA00001968"/>
    </source>
</evidence>
<dbReference type="PANTHER" id="PTHR22930">
    <property type="match status" value="1"/>
</dbReference>
<proteinExistence type="inferred from homology"/>
<evidence type="ECO:0000313" key="10">
    <source>
        <dbReference type="Proteomes" id="UP001162156"/>
    </source>
</evidence>
<keyword evidence="7" id="KW-0539">Nucleus</keyword>
<keyword evidence="10" id="KW-1185">Reference proteome</keyword>
<comment type="cofactor">
    <cofactor evidence="1">
        <name>a divalent metal cation</name>
        <dbReference type="ChEBI" id="CHEBI:60240"/>
    </cofactor>
</comment>
<name>A0AAV8ZJF3_9CUCU</name>
<comment type="caution">
    <text evidence="9">The sequence shown here is derived from an EMBL/GenBank/DDBJ whole genome shotgun (WGS) entry which is preliminary data.</text>
</comment>
<accession>A0AAV8ZJF3</accession>
<keyword evidence="4" id="KW-0540">Nuclease</keyword>
<dbReference type="PANTHER" id="PTHR22930:SF269">
    <property type="entry name" value="NUCLEASE HARBI1-LIKE PROTEIN"/>
    <property type="match status" value="1"/>
</dbReference>
<comment type="subcellular location">
    <subcellularLocation>
        <location evidence="2">Nucleus</location>
    </subcellularLocation>
</comment>
<dbReference type="GO" id="GO:0046872">
    <property type="term" value="F:metal ion binding"/>
    <property type="evidence" value="ECO:0007669"/>
    <property type="project" value="UniProtKB-KW"/>
</dbReference>
<dbReference type="EMBL" id="JANEYF010001545">
    <property type="protein sequence ID" value="KAJ8963517.1"/>
    <property type="molecule type" value="Genomic_DNA"/>
</dbReference>
<evidence type="ECO:0000256" key="6">
    <source>
        <dbReference type="ARBA" id="ARBA00022801"/>
    </source>
</evidence>
<evidence type="ECO:0000313" key="9">
    <source>
        <dbReference type="EMBL" id="KAJ8963517.1"/>
    </source>
</evidence>
<dbReference type="Proteomes" id="UP001162156">
    <property type="component" value="Unassembled WGS sequence"/>
</dbReference>
<feature type="domain" description="DDE Tnp4" evidence="8">
    <location>
        <begin position="29"/>
        <end position="139"/>
    </location>
</feature>
<dbReference type="GO" id="GO:0005634">
    <property type="term" value="C:nucleus"/>
    <property type="evidence" value="ECO:0007669"/>
    <property type="project" value="UniProtKB-SubCell"/>
</dbReference>
<dbReference type="InterPro" id="IPR045249">
    <property type="entry name" value="HARBI1-like"/>
</dbReference>
<evidence type="ECO:0000256" key="5">
    <source>
        <dbReference type="ARBA" id="ARBA00022723"/>
    </source>
</evidence>
<keyword evidence="6" id="KW-0378">Hydrolase</keyword>
<dbReference type="AlphaFoldDB" id="A0AAV8ZJF3"/>
<evidence type="ECO:0000256" key="4">
    <source>
        <dbReference type="ARBA" id="ARBA00022722"/>
    </source>
</evidence>